<protein>
    <recommendedName>
        <fullName evidence="3">EB domain-containing protein</fullName>
    </recommendedName>
</protein>
<gene>
    <name evidence="4" type="ORF">V1264_024331</name>
</gene>
<dbReference type="InterPro" id="IPR006149">
    <property type="entry name" value="EB_dom"/>
</dbReference>
<comment type="caution">
    <text evidence="4">The sequence shown here is derived from an EMBL/GenBank/DDBJ whole genome shotgun (WGS) entry which is preliminary data.</text>
</comment>
<keyword evidence="5" id="KW-1185">Reference proteome</keyword>
<name>A0AAN9FY59_9CAEN</name>
<dbReference type="EMBL" id="JBAMIC010003322">
    <property type="protein sequence ID" value="KAK7089011.1"/>
    <property type="molecule type" value="Genomic_DNA"/>
</dbReference>
<dbReference type="AlphaFoldDB" id="A0AAN9FY59"/>
<dbReference type="Pfam" id="PF01683">
    <property type="entry name" value="EB"/>
    <property type="match status" value="1"/>
</dbReference>
<evidence type="ECO:0000313" key="4">
    <source>
        <dbReference type="EMBL" id="KAK7089011.1"/>
    </source>
</evidence>
<feature type="domain" description="EB" evidence="3">
    <location>
        <begin position="16"/>
        <end position="60"/>
    </location>
</feature>
<sequence length="136" mass="14284">MAKLIEVSVISLVLLCVAVAEGVQLGGACTVSTNCTTVATNSECTSKTCRCVAGYVAKSDKAKCLVMFNETCTNTAECLPNATCTSNHCMCNMNFQPSDDGMECNVATALTTSFILLIAAMLVSRFFSALGLENVI</sequence>
<evidence type="ECO:0000313" key="5">
    <source>
        <dbReference type="Proteomes" id="UP001374579"/>
    </source>
</evidence>
<accession>A0AAN9FY59</accession>
<feature type="signal peptide" evidence="2">
    <location>
        <begin position="1"/>
        <end position="20"/>
    </location>
</feature>
<evidence type="ECO:0000256" key="1">
    <source>
        <dbReference type="SAM" id="Phobius"/>
    </source>
</evidence>
<feature type="chain" id="PRO_5042840122" description="EB domain-containing protein" evidence="2">
    <location>
        <begin position="21"/>
        <end position="136"/>
    </location>
</feature>
<keyword evidence="1" id="KW-0812">Transmembrane</keyword>
<keyword evidence="1" id="KW-1133">Transmembrane helix</keyword>
<keyword evidence="1" id="KW-0472">Membrane</keyword>
<organism evidence="4 5">
    <name type="scientific">Littorina saxatilis</name>
    <dbReference type="NCBI Taxonomy" id="31220"/>
    <lineage>
        <taxon>Eukaryota</taxon>
        <taxon>Metazoa</taxon>
        <taxon>Spiralia</taxon>
        <taxon>Lophotrochozoa</taxon>
        <taxon>Mollusca</taxon>
        <taxon>Gastropoda</taxon>
        <taxon>Caenogastropoda</taxon>
        <taxon>Littorinimorpha</taxon>
        <taxon>Littorinoidea</taxon>
        <taxon>Littorinidae</taxon>
        <taxon>Littorina</taxon>
    </lineage>
</organism>
<evidence type="ECO:0000256" key="2">
    <source>
        <dbReference type="SAM" id="SignalP"/>
    </source>
</evidence>
<feature type="transmembrane region" description="Helical" evidence="1">
    <location>
        <begin position="106"/>
        <end position="127"/>
    </location>
</feature>
<proteinExistence type="predicted"/>
<dbReference type="Proteomes" id="UP001374579">
    <property type="component" value="Unassembled WGS sequence"/>
</dbReference>
<reference evidence="4 5" key="1">
    <citation type="submission" date="2024-02" db="EMBL/GenBank/DDBJ databases">
        <title>Chromosome-scale genome assembly of the rough periwinkle Littorina saxatilis.</title>
        <authorList>
            <person name="De Jode A."/>
            <person name="Faria R."/>
            <person name="Formenti G."/>
            <person name="Sims Y."/>
            <person name="Smith T.P."/>
            <person name="Tracey A."/>
            <person name="Wood J.M.D."/>
            <person name="Zagrodzka Z.B."/>
            <person name="Johannesson K."/>
            <person name="Butlin R.K."/>
            <person name="Leder E.H."/>
        </authorList>
    </citation>
    <scope>NUCLEOTIDE SEQUENCE [LARGE SCALE GENOMIC DNA]</scope>
    <source>
        <strain evidence="4">Snail1</strain>
        <tissue evidence="4">Muscle</tissue>
    </source>
</reference>
<keyword evidence="2" id="KW-0732">Signal</keyword>
<evidence type="ECO:0000259" key="3">
    <source>
        <dbReference type="Pfam" id="PF01683"/>
    </source>
</evidence>